<comment type="similarity">
    <text evidence="1 5">Belongs to the peptidase S8 family.</text>
</comment>
<dbReference type="Pfam" id="PF00082">
    <property type="entry name" value="Peptidase_S8"/>
    <property type="match status" value="1"/>
</dbReference>
<dbReference type="InterPro" id="IPR026444">
    <property type="entry name" value="Secre_tail"/>
</dbReference>
<evidence type="ECO:0008006" key="11">
    <source>
        <dbReference type="Google" id="ProtNLM"/>
    </source>
</evidence>
<gene>
    <name evidence="9" type="ORF">C7T94_12495</name>
</gene>
<feature type="active site" description="Charge relay system" evidence="5">
    <location>
        <position position="170"/>
    </location>
</feature>
<evidence type="ECO:0000256" key="4">
    <source>
        <dbReference type="ARBA" id="ARBA00022825"/>
    </source>
</evidence>
<dbReference type="GO" id="GO:0006508">
    <property type="term" value="P:proteolysis"/>
    <property type="evidence" value="ECO:0007669"/>
    <property type="project" value="UniProtKB-KW"/>
</dbReference>
<feature type="active site" description="Charge relay system" evidence="5">
    <location>
        <position position="388"/>
    </location>
</feature>
<evidence type="ECO:0000256" key="6">
    <source>
        <dbReference type="SAM" id="SignalP"/>
    </source>
</evidence>
<keyword evidence="6" id="KW-0732">Signal</keyword>
<evidence type="ECO:0000259" key="7">
    <source>
        <dbReference type="Pfam" id="PF00082"/>
    </source>
</evidence>
<sequence length="936" mass="99790">MKKILFILLCCSIECLAQVAPVQKRRFVLPAGVTDQHYLPNTVIVKFRQEPKVNGIAVSQGNMTLGKGRIMSVRQPFASAARLPQTAAVPAGLDKIYELKLSAQADVVASINELLTDQNVVYAEPSYIYRTGYTPNDPGVAQSPYLSQVRAPQAWDLLTQASGVVIAIVDSGSETSHPDLAPNLFLNTADPVNGVDDDGDGFTDNYYGWDFAGASTNNPVTDNDPNVKSRNSQHGIHVSGLASAVSNNGLGVASIAGSAKLMIIKAGPDDNATLISKGYEGIKYAADHGAQIINCSWSGPVGGAYGRDVVNYALARGCLIVAAAGNSNAEQPEYPAAYEGVLAVADVNGTDAKSGTSNYGRHIGIAAPGTSIYSTMYDKSYGFLSGTSMSTPIVTSAAALVKTHRPAYDARQIGELLRVTADPIFNGTNYSEKMGSGRLNVFRAMTENPASVRIAALRATNPFGNYRAGDTLRLFVDLKNFLIPVTGLSVRLSTTNPSVRIRNPEISVGNMATGAIRTATEPFSIDVLPGISDNEVVEFRLSLNGNGGVYQDYAYFNQTFALDYLNYRVNEISTTLTSNGRIGFKENTSNIGQGFRYKDQNLLFEASLMIGTESGKLANNVRATDLTADEDFVKRTAAKLVSNDARLFEASASFDDRDAPNRPGVVVENRHIAFKDTERAKAVIVNYEVSNPGTAGLQGLYLGLFTDWDFGDGTGELARYDKATKTAFFEAKTGKHPYVGIKLLNRSFRALYTPLSASLAGNALTDRSFTASEKLQLLLSGVSSDGLGQNVNGNADVCFVTGYGPVSIAAGAKQVFSFAIIAGDSQEEITQTAAALAQAYPVPGDAGTENALVLKQNYPNPVSNLTTIEFNLPEGGQTELAVFDTQGKRMAVIASGLLEAGSHQFDYKPGGLAPGIYIYRLTTGYGSKSAKMIIMP</sequence>
<dbReference type="InterPro" id="IPR000209">
    <property type="entry name" value="Peptidase_S8/S53_dom"/>
</dbReference>
<protein>
    <recommendedName>
        <fullName evidence="11">Peptidase S8</fullName>
    </recommendedName>
</protein>
<dbReference type="Pfam" id="PF18962">
    <property type="entry name" value="Por_Secre_tail"/>
    <property type="match status" value="1"/>
</dbReference>
<evidence type="ECO:0000259" key="8">
    <source>
        <dbReference type="Pfam" id="PF18962"/>
    </source>
</evidence>
<keyword evidence="3 5" id="KW-0378">Hydrolase</keyword>
<dbReference type="PROSITE" id="PS51892">
    <property type="entry name" value="SUBTILASE"/>
    <property type="match status" value="1"/>
</dbReference>
<name>A0A2T3HLP8_9SPHI</name>
<proteinExistence type="inferred from homology"/>
<dbReference type="GO" id="GO:0004252">
    <property type="term" value="F:serine-type endopeptidase activity"/>
    <property type="evidence" value="ECO:0007669"/>
    <property type="project" value="UniProtKB-UniRule"/>
</dbReference>
<dbReference type="SUPFAM" id="SSF52743">
    <property type="entry name" value="Subtilisin-like"/>
    <property type="match status" value="1"/>
</dbReference>
<dbReference type="PANTHER" id="PTHR43399">
    <property type="entry name" value="SUBTILISIN-RELATED"/>
    <property type="match status" value="1"/>
</dbReference>
<dbReference type="PANTHER" id="PTHR43399:SF4">
    <property type="entry name" value="CELL WALL-ASSOCIATED PROTEASE"/>
    <property type="match status" value="1"/>
</dbReference>
<evidence type="ECO:0000256" key="1">
    <source>
        <dbReference type="ARBA" id="ARBA00011073"/>
    </source>
</evidence>
<dbReference type="Gene3D" id="3.40.50.200">
    <property type="entry name" value="Peptidase S8/S53 domain"/>
    <property type="match status" value="1"/>
</dbReference>
<dbReference type="InterPro" id="IPR051048">
    <property type="entry name" value="Peptidase_S8/S53_subtilisin"/>
</dbReference>
<feature type="chain" id="PRO_5015548252" description="Peptidase S8" evidence="6">
    <location>
        <begin position="18"/>
        <end position="936"/>
    </location>
</feature>
<evidence type="ECO:0000313" key="10">
    <source>
        <dbReference type="Proteomes" id="UP000240912"/>
    </source>
</evidence>
<dbReference type="RefSeq" id="WP_162618671.1">
    <property type="nucleotide sequence ID" value="NZ_KZ686269.1"/>
</dbReference>
<dbReference type="EMBL" id="PYLS01000005">
    <property type="protein sequence ID" value="PST83388.1"/>
    <property type="molecule type" value="Genomic_DNA"/>
</dbReference>
<dbReference type="InterPro" id="IPR015500">
    <property type="entry name" value="Peptidase_S8_subtilisin-rel"/>
</dbReference>
<dbReference type="NCBIfam" id="TIGR04183">
    <property type="entry name" value="Por_Secre_tail"/>
    <property type="match status" value="1"/>
</dbReference>
<evidence type="ECO:0000313" key="9">
    <source>
        <dbReference type="EMBL" id="PST83388.1"/>
    </source>
</evidence>
<feature type="domain" description="Secretion system C-terminal sorting" evidence="8">
    <location>
        <begin position="858"/>
        <end position="934"/>
    </location>
</feature>
<keyword evidence="4 5" id="KW-0720">Serine protease</keyword>
<feature type="signal peptide" evidence="6">
    <location>
        <begin position="1"/>
        <end position="17"/>
    </location>
</feature>
<comment type="caution">
    <text evidence="9">The sequence shown here is derived from an EMBL/GenBank/DDBJ whole genome shotgun (WGS) entry which is preliminary data.</text>
</comment>
<evidence type="ECO:0000256" key="5">
    <source>
        <dbReference type="PROSITE-ProRule" id="PRU01240"/>
    </source>
</evidence>
<accession>A0A2T3HLP8</accession>
<feature type="active site" description="Charge relay system" evidence="5">
    <location>
        <position position="234"/>
    </location>
</feature>
<evidence type="ECO:0000256" key="3">
    <source>
        <dbReference type="ARBA" id="ARBA00022801"/>
    </source>
</evidence>
<reference evidence="9 10" key="1">
    <citation type="submission" date="2018-03" db="EMBL/GenBank/DDBJ databases">
        <authorList>
            <person name="Keele B.F."/>
        </authorList>
    </citation>
    <scope>NUCLEOTIDE SEQUENCE [LARGE SCALE GENOMIC DNA]</scope>
    <source>
        <strain evidence="9 10">YL28-9</strain>
    </source>
</reference>
<keyword evidence="10" id="KW-1185">Reference proteome</keyword>
<keyword evidence="2 5" id="KW-0645">Protease</keyword>
<feature type="domain" description="Peptidase S8/S53" evidence="7">
    <location>
        <begin position="162"/>
        <end position="435"/>
    </location>
</feature>
<organism evidence="9 10">
    <name type="scientific">Pedobacter yulinensis</name>
    <dbReference type="NCBI Taxonomy" id="2126353"/>
    <lineage>
        <taxon>Bacteria</taxon>
        <taxon>Pseudomonadati</taxon>
        <taxon>Bacteroidota</taxon>
        <taxon>Sphingobacteriia</taxon>
        <taxon>Sphingobacteriales</taxon>
        <taxon>Sphingobacteriaceae</taxon>
        <taxon>Pedobacter</taxon>
    </lineage>
</organism>
<dbReference type="AlphaFoldDB" id="A0A2T3HLP8"/>
<dbReference type="PRINTS" id="PR00723">
    <property type="entry name" value="SUBTILISIN"/>
</dbReference>
<dbReference type="Proteomes" id="UP000240912">
    <property type="component" value="Unassembled WGS sequence"/>
</dbReference>
<evidence type="ECO:0000256" key="2">
    <source>
        <dbReference type="ARBA" id="ARBA00022670"/>
    </source>
</evidence>
<dbReference type="InterPro" id="IPR036852">
    <property type="entry name" value="Peptidase_S8/S53_dom_sf"/>
</dbReference>